<dbReference type="PANTHER" id="PTHR30086:SF21">
    <property type="entry name" value="TRANSPORT PROTEIN"/>
    <property type="match status" value="1"/>
</dbReference>
<dbReference type="Pfam" id="PF01810">
    <property type="entry name" value="LysE"/>
    <property type="match status" value="1"/>
</dbReference>
<dbReference type="GO" id="GO:0015171">
    <property type="term" value="F:amino acid transmembrane transporter activity"/>
    <property type="evidence" value="ECO:0007669"/>
    <property type="project" value="TreeGrafter"/>
</dbReference>
<accession>A0A6N6M7D7</accession>
<dbReference type="InterPro" id="IPR001123">
    <property type="entry name" value="LeuE-type"/>
</dbReference>
<dbReference type="RefSeq" id="WP_151167557.1">
    <property type="nucleotide sequence ID" value="NZ_WACR01000005.1"/>
</dbReference>
<evidence type="ECO:0000256" key="4">
    <source>
        <dbReference type="ARBA" id="ARBA00022989"/>
    </source>
</evidence>
<comment type="subcellular location">
    <subcellularLocation>
        <location evidence="1">Cell membrane</location>
        <topology evidence="1">Multi-pass membrane protein</topology>
    </subcellularLocation>
</comment>
<dbReference type="Proteomes" id="UP000435357">
    <property type="component" value="Unassembled WGS sequence"/>
</dbReference>
<evidence type="ECO:0000256" key="3">
    <source>
        <dbReference type="ARBA" id="ARBA00022692"/>
    </source>
</evidence>
<keyword evidence="4 6" id="KW-1133">Transmembrane helix</keyword>
<reference evidence="7 8" key="1">
    <citation type="submission" date="2019-09" db="EMBL/GenBank/DDBJ databases">
        <title>Genomes of Cryomorphaceae.</title>
        <authorList>
            <person name="Bowman J.P."/>
        </authorList>
    </citation>
    <scope>NUCLEOTIDE SEQUENCE [LARGE SCALE GENOMIC DNA]</scope>
    <source>
        <strain evidence="7 8">KCTC 52047</strain>
    </source>
</reference>
<keyword evidence="3 6" id="KW-0812">Transmembrane</keyword>
<organism evidence="7 8">
    <name type="scientific">Salibacter halophilus</name>
    <dbReference type="NCBI Taxonomy" id="1803916"/>
    <lineage>
        <taxon>Bacteria</taxon>
        <taxon>Pseudomonadati</taxon>
        <taxon>Bacteroidota</taxon>
        <taxon>Flavobacteriia</taxon>
        <taxon>Flavobacteriales</taxon>
        <taxon>Salibacteraceae</taxon>
        <taxon>Salibacter</taxon>
    </lineage>
</organism>
<evidence type="ECO:0000313" key="8">
    <source>
        <dbReference type="Proteomes" id="UP000435357"/>
    </source>
</evidence>
<dbReference type="GO" id="GO:0005886">
    <property type="term" value="C:plasma membrane"/>
    <property type="evidence" value="ECO:0007669"/>
    <property type="project" value="UniProtKB-SubCell"/>
</dbReference>
<dbReference type="PIRSF" id="PIRSF006324">
    <property type="entry name" value="LeuE"/>
    <property type="match status" value="1"/>
</dbReference>
<keyword evidence="8" id="KW-1185">Reference proteome</keyword>
<comment type="caution">
    <text evidence="7">The sequence shown here is derived from an EMBL/GenBank/DDBJ whole genome shotgun (WGS) entry which is preliminary data.</text>
</comment>
<feature type="transmembrane region" description="Helical" evidence="6">
    <location>
        <begin position="119"/>
        <end position="139"/>
    </location>
</feature>
<keyword evidence="2" id="KW-1003">Cell membrane</keyword>
<proteinExistence type="predicted"/>
<evidence type="ECO:0000256" key="5">
    <source>
        <dbReference type="ARBA" id="ARBA00023136"/>
    </source>
</evidence>
<dbReference type="OrthoDB" id="9784202at2"/>
<feature type="transmembrane region" description="Helical" evidence="6">
    <location>
        <begin position="151"/>
        <end position="171"/>
    </location>
</feature>
<evidence type="ECO:0000256" key="2">
    <source>
        <dbReference type="ARBA" id="ARBA00022475"/>
    </source>
</evidence>
<protein>
    <submittedName>
        <fullName evidence="7">LysE family translocator</fullName>
    </submittedName>
</protein>
<gene>
    <name evidence="7" type="ORF">F3059_06835</name>
</gene>
<dbReference type="PANTHER" id="PTHR30086">
    <property type="entry name" value="ARGININE EXPORTER PROTEIN ARGO"/>
    <property type="match status" value="1"/>
</dbReference>
<dbReference type="AlphaFoldDB" id="A0A6N6M7D7"/>
<evidence type="ECO:0000256" key="1">
    <source>
        <dbReference type="ARBA" id="ARBA00004651"/>
    </source>
</evidence>
<dbReference type="EMBL" id="WACR01000005">
    <property type="protein sequence ID" value="KAB1064412.1"/>
    <property type="molecule type" value="Genomic_DNA"/>
</dbReference>
<feature type="transmembrane region" description="Helical" evidence="6">
    <location>
        <begin position="183"/>
        <end position="204"/>
    </location>
</feature>
<evidence type="ECO:0000256" key="6">
    <source>
        <dbReference type="SAM" id="Phobius"/>
    </source>
</evidence>
<keyword evidence="5 6" id="KW-0472">Membrane</keyword>
<name>A0A6N6M7D7_9FLAO</name>
<sequence length="205" mass="23084">MSYWGELLTIAGIHLLAVASPGPDFAIVLRQSLRFGSKTGRETAIGVGTGILIHATYSVLGFGLLISKYEWLYNGMRFLAAGYLLFLAYQGFRAKRVEYEAVQSEKREISFKKAFSKGFLVNAFNPKVTLFFLSIYTAVVSESTPFSWQVVYGIYMAVATMIWFSLVATLFGQSRIRNWYNRYNNVIEKIIAIALTLLAVKLIWG</sequence>
<evidence type="ECO:0000313" key="7">
    <source>
        <dbReference type="EMBL" id="KAB1064412.1"/>
    </source>
</evidence>